<evidence type="ECO:0000256" key="5">
    <source>
        <dbReference type="SAM" id="SignalP"/>
    </source>
</evidence>
<dbReference type="Proteomes" id="UP000504629">
    <property type="component" value="Unplaced"/>
</dbReference>
<dbReference type="CTD" id="100379438"/>
<keyword evidence="2 5" id="KW-0732">Signal</keyword>
<dbReference type="PROSITE" id="PS51155">
    <property type="entry name" value="CHIT_BIND_RR_2"/>
    <property type="match status" value="1"/>
</dbReference>
<dbReference type="KEGG" id="bman:114244832"/>
<keyword evidence="1 3" id="KW-0193">Cuticle</keyword>
<gene>
    <name evidence="7" type="primary">LOC114244832</name>
</gene>
<keyword evidence="6" id="KW-1185">Reference proteome</keyword>
<dbReference type="OrthoDB" id="6629557at2759"/>
<feature type="chain" id="PRO_5026764619" evidence="5">
    <location>
        <begin position="16"/>
        <end position="118"/>
    </location>
</feature>
<proteinExistence type="predicted"/>
<organism evidence="6 7">
    <name type="scientific">Bombyx mandarina</name>
    <name type="common">Wild silk moth</name>
    <name type="synonym">Wild silkworm</name>
    <dbReference type="NCBI Taxonomy" id="7092"/>
    <lineage>
        <taxon>Eukaryota</taxon>
        <taxon>Metazoa</taxon>
        <taxon>Ecdysozoa</taxon>
        <taxon>Arthropoda</taxon>
        <taxon>Hexapoda</taxon>
        <taxon>Insecta</taxon>
        <taxon>Pterygota</taxon>
        <taxon>Neoptera</taxon>
        <taxon>Endopterygota</taxon>
        <taxon>Lepidoptera</taxon>
        <taxon>Glossata</taxon>
        <taxon>Ditrysia</taxon>
        <taxon>Bombycoidea</taxon>
        <taxon>Bombycidae</taxon>
        <taxon>Bombycinae</taxon>
        <taxon>Bombyx</taxon>
    </lineage>
</organism>
<dbReference type="PRINTS" id="PR00947">
    <property type="entry name" value="CUTICLE"/>
</dbReference>
<dbReference type="InterPro" id="IPR000618">
    <property type="entry name" value="Insect_cuticle"/>
</dbReference>
<feature type="signal peptide" evidence="5">
    <location>
        <begin position="1"/>
        <end position="15"/>
    </location>
</feature>
<dbReference type="PANTHER" id="PTHR10380">
    <property type="entry name" value="CUTICLE PROTEIN"/>
    <property type="match status" value="1"/>
</dbReference>
<evidence type="ECO:0000313" key="6">
    <source>
        <dbReference type="Proteomes" id="UP000504629"/>
    </source>
</evidence>
<name>A0A6J2JTE6_BOMMA</name>
<dbReference type="InterPro" id="IPR031311">
    <property type="entry name" value="CHIT_BIND_RR_consensus"/>
</dbReference>
<evidence type="ECO:0000313" key="7">
    <source>
        <dbReference type="RefSeq" id="XP_028032548.1"/>
    </source>
</evidence>
<protein>
    <submittedName>
        <fullName evidence="7">Flexible cuticle protein 12-like</fullName>
    </submittedName>
</protein>
<accession>A0A6J2JTE6</accession>
<dbReference type="PANTHER" id="PTHR10380:SF173">
    <property type="entry name" value="CUTICULAR PROTEIN 47EF, ISOFORM C-RELATED"/>
    <property type="match status" value="1"/>
</dbReference>
<dbReference type="AlphaFoldDB" id="A0A6J2JTE6"/>
<evidence type="ECO:0000256" key="1">
    <source>
        <dbReference type="ARBA" id="ARBA00022460"/>
    </source>
</evidence>
<reference evidence="7" key="1">
    <citation type="submission" date="2025-08" db="UniProtKB">
        <authorList>
            <consortium name="RefSeq"/>
        </authorList>
    </citation>
    <scope>IDENTIFICATION</scope>
    <source>
        <tissue evidence="7">Silk gland</tissue>
    </source>
</reference>
<dbReference type="RefSeq" id="XP_028032548.1">
    <property type="nucleotide sequence ID" value="XM_028176747.1"/>
</dbReference>
<dbReference type="Pfam" id="PF00379">
    <property type="entry name" value="Chitin_bind_4"/>
    <property type="match status" value="1"/>
</dbReference>
<dbReference type="GO" id="GO:0062129">
    <property type="term" value="C:chitin-based extracellular matrix"/>
    <property type="evidence" value="ECO:0007669"/>
    <property type="project" value="TreeGrafter"/>
</dbReference>
<evidence type="ECO:0000256" key="4">
    <source>
        <dbReference type="SAM" id="MobiDB-lite"/>
    </source>
</evidence>
<evidence type="ECO:0000256" key="2">
    <source>
        <dbReference type="ARBA" id="ARBA00022729"/>
    </source>
</evidence>
<evidence type="ECO:0000256" key="3">
    <source>
        <dbReference type="PROSITE-ProRule" id="PRU00497"/>
    </source>
</evidence>
<dbReference type="PROSITE" id="PS00233">
    <property type="entry name" value="CHIT_BIND_RR_1"/>
    <property type="match status" value="1"/>
</dbReference>
<dbReference type="GeneID" id="114244832"/>
<feature type="compositionally biased region" description="Low complexity" evidence="4">
    <location>
        <begin position="109"/>
        <end position="118"/>
    </location>
</feature>
<dbReference type="InterPro" id="IPR050468">
    <property type="entry name" value="Cuticle_Struct_Prot"/>
</dbReference>
<dbReference type="GO" id="GO:0008010">
    <property type="term" value="F:structural constituent of chitin-based larval cuticle"/>
    <property type="evidence" value="ECO:0007669"/>
    <property type="project" value="TreeGrafter"/>
</dbReference>
<sequence length="118" mass="12939">MKLVLLLSLIAVAIAAQIPTFDSNQNARILYQNYESKFRSYKFGFRQSDGIRHEQEGFLNNFGQENENLSVKGSYSWVGPDGVTYEIDYTAGEDGFKPDISQGPGGGIPPQILGSMAG</sequence>
<feature type="region of interest" description="Disordered" evidence="4">
    <location>
        <begin position="96"/>
        <end position="118"/>
    </location>
</feature>